<dbReference type="RefSeq" id="WP_007404346.1">
    <property type="nucleotide sequence ID" value="NZ_BBJS01000013.1"/>
</dbReference>
<dbReference type="EMBL" id="BBJS01000013">
    <property type="protein sequence ID" value="GAN12777.1"/>
    <property type="molecule type" value="Genomic_DNA"/>
</dbReference>
<dbReference type="GeneID" id="78529470"/>
<name>A0A0C9N9C8_SPHPI</name>
<evidence type="ECO:0000313" key="2">
    <source>
        <dbReference type="Proteomes" id="UP000032025"/>
    </source>
</evidence>
<gene>
    <name evidence="1" type="ORF">SP6_13_00290</name>
</gene>
<proteinExistence type="predicted"/>
<protein>
    <submittedName>
        <fullName evidence="1">DNA, contig: SP613</fullName>
    </submittedName>
</protein>
<evidence type="ECO:0000313" key="1">
    <source>
        <dbReference type="EMBL" id="GAN12777.1"/>
    </source>
</evidence>
<keyword evidence="2" id="KW-1185">Reference proteome</keyword>
<reference evidence="1 2" key="1">
    <citation type="submission" date="2014-08" db="EMBL/GenBank/DDBJ databases">
        <title>Whole genome shotgun sequence of Sphingomonas paucimobilis NBRC 13935.</title>
        <authorList>
            <person name="Hosoyama A."/>
            <person name="Hashimoto M."/>
            <person name="Hosoyama Y."/>
            <person name="Noguchi M."/>
            <person name="Uohara A."/>
            <person name="Ohji S."/>
            <person name="Katano-Makiyama Y."/>
            <person name="Ichikawa N."/>
            <person name="Kimura A."/>
            <person name="Yamazoe A."/>
            <person name="Fujita N."/>
        </authorList>
    </citation>
    <scope>NUCLEOTIDE SEQUENCE [LARGE SCALE GENOMIC DNA]</scope>
    <source>
        <strain evidence="1 2">NBRC 13935</strain>
    </source>
</reference>
<comment type="caution">
    <text evidence="1">The sequence shown here is derived from an EMBL/GenBank/DDBJ whole genome shotgun (WGS) entry which is preliminary data.</text>
</comment>
<sequence>MSIDPETLMAYADGECDPLTARRVEHAIAADPALAAEVEAHRALRAQLGGAFAPVADEPIPARISAPLASNVVAFPHRPRRRFPTVWAGAVAASLVVGLVLGRGLMPERPAAVGSAGLVAGGALARALDTQLGSDGARQGVRMLASFRAQDGALCRVFTATTTSGIACRDGNSWALRRTISGVTETGTYRQASSPTASLMADAQDLMAGDPLDAAAERKAVAQGWR</sequence>
<accession>A0A0C9N9C8</accession>
<dbReference type="Proteomes" id="UP000032025">
    <property type="component" value="Unassembled WGS sequence"/>
</dbReference>
<organism evidence="1 2">
    <name type="scientific">Sphingomonas paucimobilis NBRC 13935</name>
    <dbReference type="NCBI Taxonomy" id="1219050"/>
    <lineage>
        <taxon>Bacteria</taxon>
        <taxon>Pseudomonadati</taxon>
        <taxon>Pseudomonadota</taxon>
        <taxon>Alphaproteobacteria</taxon>
        <taxon>Sphingomonadales</taxon>
        <taxon>Sphingomonadaceae</taxon>
        <taxon>Sphingomonas</taxon>
    </lineage>
</organism>
<dbReference type="AlphaFoldDB" id="A0A0C9N9C8"/>